<dbReference type="InterPro" id="IPR019949">
    <property type="entry name" value="CmoO-like"/>
</dbReference>
<proteinExistence type="predicted"/>
<dbReference type="EMBL" id="JAMQJY010000001">
    <property type="protein sequence ID" value="MCM2674517.1"/>
    <property type="molecule type" value="Genomic_DNA"/>
</dbReference>
<dbReference type="InterPro" id="IPR011251">
    <property type="entry name" value="Luciferase-like_dom"/>
</dbReference>
<name>A0ABT0XH36_9BACI</name>
<dbReference type="NCBIfam" id="TIGR03558">
    <property type="entry name" value="oxido_grp_1"/>
    <property type="match status" value="1"/>
</dbReference>
<comment type="caution">
    <text evidence="3">The sequence shown here is derived from an EMBL/GenBank/DDBJ whole genome shotgun (WGS) entry which is preliminary data.</text>
</comment>
<evidence type="ECO:0000259" key="2">
    <source>
        <dbReference type="Pfam" id="PF00296"/>
    </source>
</evidence>
<comment type="similarity">
    <text evidence="1">To bacterial alkanal monooxygenase alpha and beta chains.</text>
</comment>
<dbReference type="Gene3D" id="3.20.20.30">
    <property type="entry name" value="Luciferase-like domain"/>
    <property type="match status" value="1"/>
</dbReference>
<organism evidence="3 4">
    <name type="scientific">Alkalicoccobacillus plakortidis</name>
    <dbReference type="NCBI Taxonomy" id="444060"/>
    <lineage>
        <taxon>Bacteria</taxon>
        <taxon>Bacillati</taxon>
        <taxon>Bacillota</taxon>
        <taxon>Bacilli</taxon>
        <taxon>Bacillales</taxon>
        <taxon>Bacillaceae</taxon>
        <taxon>Alkalicoccobacillus</taxon>
    </lineage>
</organism>
<reference evidence="3" key="1">
    <citation type="submission" date="2022-06" db="EMBL/GenBank/DDBJ databases">
        <title>Alkalicoccobacillus porphyridii sp. nov., isolated from a marine red alga, Porphyridium purpureum and reclassification of Shouchella plakortidis and Shouchella gibsonii as Alkalicoccobacillus plakortidis comb. nov. and Alkalicoccobacillus gibsonii comb. nov.</title>
        <authorList>
            <person name="Kim K.H."/>
            <person name="Lee J.K."/>
            <person name="Han D.M."/>
            <person name="Baek J.H."/>
            <person name="Jeon C.O."/>
        </authorList>
    </citation>
    <scope>NUCLEOTIDE SEQUENCE</scope>
    <source>
        <strain evidence="3">DSM 19153</strain>
    </source>
</reference>
<evidence type="ECO:0000256" key="1">
    <source>
        <dbReference type="ARBA" id="ARBA00007789"/>
    </source>
</evidence>
<feature type="domain" description="Luciferase-like" evidence="2">
    <location>
        <begin position="1"/>
        <end position="299"/>
    </location>
</feature>
<dbReference type="InterPro" id="IPR036661">
    <property type="entry name" value="Luciferase-like_sf"/>
</dbReference>
<protein>
    <submittedName>
        <fullName evidence="3">LLM class flavin-dependent oxidoreductase</fullName>
    </submittedName>
</protein>
<evidence type="ECO:0000313" key="4">
    <source>
        <dbReference type="Proteomes" id="UP001203665"/>
    </source>
</evidence>
<dbReference type="PANTHER" id="PTHR30137:SF20">
    <property type="entry name" value="N-ACETYL-S-ALKYLCYSTEINE MONOOXYGENASE"/>
    <property type="match status" value="1"/>
</dbReference>
<dbReference type="PANTHER" id="PTHR30137">
    <property type="entry name" value="LUCIFERASE-LIKE MONOOXYGENASE"/>
    <property type="match status" value="1"/>
</dbReference>
<dbReference type="InterPro" id="IPR050766">
    <property type="entry name" value="Bact_Lucif_Oxidored"/>
</dbReference>
<dbReference type="RefSeq" id="WP_251604383.1">
    <property type="nucleotide sequence ID" value="NZ_JAMQJY010000001.1"/>
</dbReference>
<accession>A0ABT0XH36</accession>
<dbReference type="Proteomes" id="UP001203665">
    <property type="component" value="Unassembled WGS sequence"/>
</dbReference>
<keyword evidence="4" id="KW-1185">Reference proteome</keyword>
<evidence type="ECO:0000313" key="3">
    <source>
        <dbReference type="EMBL" id="MCM2674517.1"/>
    </source>
</evidence>
<dbReference type="Pfam" id="PF00296">
    <property type="entry name" value="Bac_luciferase"/>
    <property type="match status" value="1"/>
</dbReference>
<sequence>MKLSILDQVVVSRGRSVADAINETEQLAIYADELGYSRYWIAEHHDLPGLACPAPDVLLGIIGSQTTTIRIGAGAVLLPNYQPYLVAERYHLLATMYPGRIDLGLGRSPGGSAEASLALNTNMLQAIYSMPEKVEELLHFIRNDFPEGHSYRSLKAAPVPNDPPVPWILGTSIKSAKLAAKHGLPYAVGHFMNDESSKKAAEAYKKHFKPTKYNQEPTLILAVSVVCAETNQLAEEIAGSAHIWSIERAKAEGLDGIPNQDFANHYSLTPDEAEKRKELQQRQVFGEPENVKEQLLKLSKEYGSDECMVLTNVHSFEDRLKSYKLLADVILD</sequence>
<dbReference type="SUPFAM" id="SSF51679">
    <property type="entry name" value="Bacterial luciferase-like"/>
    <property type="match status" value="1"/>
</dbReference>
<gene>
    <name evidence="3" type="ORF">NDM98_02620</name>
</gene>